<comment type="similarity">
    <text evidence="2">Belongs to the YkuD family.</text>
</comment>
<keyword evidence="5 7" id="KW-0573">Peptidoglycan synthesis</keyword>
<feature type="active site" description="Proton donor/acceptor" evidence="7">
    <location>
        <position position="394"/>
    </location>
</feature>
<keyword evidence="11" id="KW-1185">Reference proteome</keyword>
<dbReference type="InterPro" id="IPR045380">
    <property type="entry name" value="LD_TPept_scaffold_dom"/>
</dbReference>
<dbReference type="PANTHER" id="PTHR41533:SF2">
    <property type="entry name" value="BLR7131 PROTEIN"/>
    <property type="match status" value="1"/>
</dbReference>
<reference evidence="10 11" key="1">
    <citation type="submission" date="2024-02" db="EMBL/GenBank/DDBJ databases">
        <authorList>
            <person name="Grouzdev D."/>
        </authorList>
    </citation>
    <scope>NUCLEOTIDE SEQUENCE [LARGE SCALE GENOMIC DNA]</scope>
    <source>
        <strain evidence="10 11">9N</strain>
    </source>
</reference>
<evidence type="ECO:0000256" key="2">
    <source>
        <dbReference type="ARBA" id="ARBA00005992"/>
    </source>
</evidence>
<dbReference type="PROSITE" id="PS52029">
    <property type="entry name" value="LD_TPASE"/>
    <property type="match status" value="1"/>
</dbReference>
<dbReference type="Pfam" id="PF03734">
    <property type="entry name" value="YkuD"/>
    <property type="match status" value="1"/>
</dbReference>
<sequence length="489" mass="52705">MFRRVSLQAAPLAIAAAMLAASAVAEPWGAGQEAPATPSLTGLRAAPTLMGETAEWPQAEAPISIDARRAVEAAVREWTNKETRAEGRARRMDIAAYYAQHDYAPLWREGADFSPAAKSALQTLHESARDGLRVEAPDKETRWSVAADLALSEAIADYAAQAGGARVDPAKISRLIGARPAPATPVQALDAVIGAAGDAGARLAAFNPPHAGYVALRDKLAELRAARANAGRVAAAAQTSDATPRANFATLSEGESKRVEAEIVANMERWRWIPRELGDTRVEVNIPQFELMLTRDGKLSHETRVVVGKTATPTPIFSDEMQFVAINPSWSVPQSIINKEMAPKGGGDLSYLAGRGYQVSYRDGRASVRQPPGDKNALGRVKFVFPNDFAVYMHDTPSKSFFANAKRAYSHGCVRVDQPFKLAETVLGADYGEKRLRGMVGPAERRINLSQPMPVHIEYFTAVVDANGALKLYDDVYGYSAKVRAALAL</sequence>
<evidence type="ECO:0000256" key="1">
    <source>
        <dbReference type="ARBA" id="ARBA00004752"/>
    </source>
</evidence>
<dbReference type="EMBL" id="JAZHYN010000028">
    <property type="protein sequence ID" value="MEF3366945.1"/>
    <property type="molecule type" value="Genomic_DNA"/>
</dbReference>
<evidence type="ECO:0000256" key="3">
    <source>
        <dbReference type="ARBA" id="ARBA00022679"/>
    </source>
</evidence>
<keyword evidence="3" id="KW-0808">Transferase</keyword>
<keyword evidence="4 7" id="KW-0133">Cell shape</keyword>
<comment type="caution">
    <text evidence="10">The sequence shown here is derived from an EMBL/GenBank/DDBJ whole genome shotgun (WGS) entry which is preliminary data.</text>
</comment>
<evidence type="ECO:0000259" key="9">
    <source>
        <dbReference type="PROSITE" id="PS52029"/>
    </source>
</evidence>
<feature type="signal peptide" evidence="8">
    <location>
        <begin position="1"/>
        <end position="25"/>
    </location>
</feature>
<dbReference type="InterPro" id="IPR038063">
    <property type="entry name" value="Transpep_catalytic_dom"/>
</dbReference>
<dbReference type="Gene3D" id="2.40.440.10">
    <property type="entry name" value="L,D-transpeptidase catalytic domain-like"/>
    <property type="match status" value="1"/>
</dbReference>
<evidence type="ECO:0000256" key="6">
    <source>
        <dbReference type="ARBA" id="ARBA00023316"/>
    </source>
</evidence>
<dbReference type="PANTHER" id="PTHR41533">
    <property type="entry name" value="L,D-TRANSPEPTIDASE HI_1667-RELATED"/>
    <property type="match status" value="1"/>
</dbReference>
<proteinExistence type="inferred from homology"/>
<evidence type="ECO:0000256" key="4">
    <source>
        <dbReference type="ARBA" id="ARBA00022960"/>
    </source>
</evidence>
<keyword evidence="6 7" id="KW-0961">Cell wall biogenesis/degradation</keyword>
<feature type="active site" description="Nucleophile" evidence="7">
    <location>
        <position position="413"/>
    </location>
</feature>
<evidence type="ECO:0000256" key="7">
    <source>
        <dbReference type="PROSITE-ProRule" id="PRU01373"/>
    </source>
</evidence>
<comment type="pathway">
    <text evidence="1 7">Cell wall biogenesis; peptidoglycan biosynthesis.</text>
</comment>
<dbReference type="SUPFAM" id="SSF141523">
    <property type="entry name" value="L,D-transpeptidase catalytic domain-like"/>
    <property type="match status" value="1"/>
</dbReference>
<evidence type="ECO:0000256" key="5">
    <source>
        <dbReference type="ARBA" id="ARBA00022984"/>
    </source>
</evidence>
<dbReference type="Proteomes" id="UP001350748">
    <property type="component" value="Unassembled WGS sequence"/>
</dbReference>
<feature type="chain" id="PRO_5047496060" evidence="8">
    <location>
        <begin position="26"/>
        <end position="489"/>
    </location>
</feature>
<accession>A0ABU7XHT8</accession>
<keyword evidence="8" id="KW-0732">Signal</keyword>
<evidence type="ECO:0000313" key="10">
    <source>
        <dbReference type="EMBL" id="MEF3366945.1"/>
    </source>
</evidence>
<dbReference type="InterPro" id="IPR005490">
    <property type="entry name" value="LD_TPept_cat_dom"/>
</dbReference>
<evidence type="ECO:0000313" key="11">
    <source>
        <dbReference type="Proteomes" id="UP001350748"/>
    </source>
</evidence>
<evidence type="ECO:0000256" key="8">
    <source>
        <dbReference type="SAM" id="SignalP"/>
    </source>
</evidence>
<feature type="domain" description="L,D-TPase catalytic" evidence="9">
    <location>
        <begin position="280"/>
        <end position="438"/>
    </location>
</feature>
<dbReference type="CDD" id="cd16913">
    <property type="entry name" value="YkuD_like"/>
    <property type="match status" value="1"/>
</dbReference>
<organism evidence="10 11">
    <name type="scientific">Methylocystis borbori</name>
    <dbReference type="NCBI Taxonomy" id="3118750"/>
    <lineage>
        <taxon>Bacteria</taxon>
        <taxon>Pseudomonadati</taxon>
        <taxon>Pseudomonadota</taxon>
        <taxon>Alphaproteobacteria</taxon>
        <taxon>Hyphomicrobiales</taxon>
        <taxon>Methylocystaceae</taxon>
        <taxon>Methylocystis</taxon>
    </lineage>
</organism>
<dbReference type="RefSeq" id="WP_332081966.1">
    <property type="nucleotide sequence ID" value="NZ_JAZHYN010000028.1"/>
</dbReference>
<name>A0ABU7XHT8_9HYPH</name>
<gene>
    <name evidence="10" type="ORF">V3H18_10410</name>
</gene>
<dbReference type="Pfam" id="PF20142">
    <property type="entry name" value="Scaffold"/>
    <property type="match status" value="1"/>
</dbReference>
<protein>
    <submittedName>
        <fullName evidence="10">L,D-transpeptidase family protein</fullName>
    </submittedName>
</protein>
<dbReference type="InterPro" id="IPR052905">
    <property type="entry name" value="LD-transpeptidase_YkuD-like"/>
</dbReference>